<dbReference type="AlphaFoldDB" id="A0A3E3DXT0"/>
<dbReference type="Gene3D" id="3.30.420.10">
    <property type="entry name" value="Ribonuclease H-like superfamily/Ribonuclease H"/>
    <property type="match status" value="1"/>
</dbReference>
<evidence type="ECO:0000259" key="6">
    <source>
        <dbReference type="PROSITE" id="PS50994"/>
    </source>
</evidence>
<comment type="caution">
    <text evidence="7">The sequence shown here is derived from an EMBL/GenBank/DDBJ whole genome shotgun (WGS) entry which is preliminary data.</text>
</comment>
<keyword evidence="3" id="KW-0815">Transposition</keyword>
<dbReference type="Pfam" id="PF13936">
    <property type="entry name" value="HTH_38"/>
    <property type="match status" value="1"/>
</dbReference>
<dbReference type="InterPro" id="IPR012337">
    <property type="entry name" value="RNaseH-like_sf"/>
</dbReference>
<evidence type="ECO:0000313" key="8">
    <source>
        <dbReference type="Proteomes" id="UP000260721"/>
    </source>
</evidence>
<dbReference type="InterPro" id="IPR001598">
    <property type="entry name" value="Transposase_IS30_CS"/>
</dbReference>
<dbReference type="InterPro" id="IPR009057">
    <property type="entry name" value="Homeodomain-like_sf"/>
</dbReference>
<proteinExistence type="inferred from homology"/>
<evidence type="ECO:0000256" key="5">
    <source>
        <dbReference type="ARBA" id="ARBA00023172"/>
    </source>
</evidence>
<dbReference type="GO" id="GO:0006313">
    <property type="term" value="P:DNA transposition"/>
    <property type="evidence" value="ECO:0007669"/>
    <property type="project" value="InterPro"/>
</dbReference>
<reference evidence="7 8" key="1">
    <citation type="submission" date="2018-08" db="EMBL/GenBank/DDBJ databases">
        <title>A genome reference for cultivated species of the human gut microbiota.</title>
        <authorList>
            <person name="Zou Y."/>
            <person name="Xue W."/>
            <person name="Luo G."/>
        </authorList>
    </citation>
    <scope>NUCLEOTIDE SEQUENCE [LARGE SCALE GENOMIC DNA]</scope>
    <source>
        <strain evidence="7 8">TF08-11</strain>
    </source>
</reference>
<dbReference type="PROSITE" id="PS01043">
    <property type="entry name" value="TRANSPOSASE_IS30"/>
    <property type="match status" value="1"/>
</dbReference>
<feature type="domain" description="Integrase catalytic" evidence="6">
    <location>
        <begin position="165"/>
        <end position="325"/>
    </location>
</feature>
<dbReference type="SUPFAM" id="SSF53098">
    <property type="entry name" value="Ribonuclease H-like"/>
    <property type="match status" value="1"/>
</dbReference>
<dbReference type="InterPro" id="IPR025246">
    <property type="entry name" value="IS30-like_HTH"/>
</dbReference>
<comment type="similarity">
    <text evidence="2">Belongs to the transposase IS30 family.</text>
</comment>
<comment type="function">
    <text evidence="1">Required for the transposition of the insertion element.</text>
</comment>
<dbReference type="NCBIfam" id="NF033563">
    <property type="entry name" value="transpos_IS30"/>
    <property type="match status" value="1"/>
</dbReference>
<dbReference type="GO" id="GO:0003677">
    <property type="term" value="F:DNA binding"/>
    <property type="evidence" value="ECO:0007669"/>
    <property type="project" value="UniProtKB-KW"/>
</dbReference>
<evidence type="ECO:0000313" key="7">
    <source>
        <dbReference type="EMBL" id="RGD74072.1"/>
    </source>
</evidence>
<keyword evidence="4" id="KW-0238">DNA-binding</keyword>
<accession>A0A3E3DXT0</accession>
<dbReference type="InterPro" id="IPR051917">
    <property type="entry name" value="Transposase-Integrase"/>
</dbReference>
<evidence type="ECO:0000256" key="1">
    <source>
        <dbReference type="ARBA" id="ARBA00002190"/>
    </source>
</evidence>
<evidence type="ECO:0000256" key="3">
    <source>
        <dbReference type="ARBA" id="ARBA00022578"/>
    </source>
</evidence>
<organism evidence="7 8">
    <name type="scientific">Faecalicoccus pleomorphus</name>
    <dbReference type="NCBI Taxonomy" id="1323"/>
    <lineage>
        <taxon>Bacteria</taxon>
        <taxon>Bacillati</taxon>
        <taxon>Bacillota</taxon>
        <taxon>Erysipelotrichia</taxon>
        <taxon>Erysipelotrichales</taxon>
        <taxon>Erysipelotrichaceae</taxon>
        <taxon>Faecalicoccus</taxon>
    </lineage>
</organism>
<dbReference type="PROSITE" id="PS50994">
    <property type="entry name" value="INTEGRASE"/>
    <property type="match status" value="1"/>
</dbReference>
<dbReference type="InterPro" id="IPR036397">
    <property type="entry name" value="RNaseH_sf"/>
</dbReference>
<dbReference type="EMBL" id="QUSK01000024">
    <property type="protein sequence ID" value="RGD74072.1"/>
    <property type="molecule type" value="Genomic_DNA"/>
</dbReference>
<dbReference type="InterPro" id="IPR001584">
    <property type="entry name" value="Integrase_cat-core"/>
</dbReference>
<dbReference type="SUPFAM" id="SSF46689">
    <property type="entry name" value="Homeodomain-like"/>
    <property type="match status" value="1"/>
</dbReference>
<evidence type="ECO:0000256" key="4">
    <source>
        <dbReference type="ARBA" id="ARBA00023125"/>
    </source>
</evidence>
<evidence type="ECO:0000256" key="2">
    <source>
        <dbReference type="ARBA" id="ARBA00006363"/>
    </source>
</evidence>
<dbReference type="PANTHER" id="PTHR10948:SF23">
    <property type="entry name" value="TRANSPOSASE INSI FOR INSERTION SEQUENCE ELEMENT IS30A-RELATED"/>
    <property type="match status" value="1"/>
</dbReference>
<sequence>MNHYHHLTIEEREMILSYSAKGISICKISKILNRNKSTVSRELKRNAFDEQYSPSKAQAAYFKRRNHCGRKKILDNPIYYEWVHNRFLDHQWSPEEIAGRLEYEKTDWSISYNTIYRAIYSGMFDEKNLSHGNRGSIRKLRHRGKSRHTKTYVEKRGKIQITNELKDRPEEANNRLRLGDWEGDTVAGINGKACLVTYVDRRSRFLKCTKIKKKKSCHVKEATIKLLKNEPLCTITPDRGKEFSSHAEITEELNQVQFYFPYPQHPWDRGTNENTNGLLREYFPKGMDITDIPEEYIQEKVDELNKRPRKCLGYKTPYEVYYSETLHLI</sequence>
<keyword evidence="5" id="KW-0233">DNA recombination</keyword>
<dbReference type="GO" id="GO:0015074">
    <property type="term" value="P:DNA integration"/>
    <property type="evidence" value="ECO:0007669"/>
    <property type="project" value="InterPro"/>
</dbReference>
<dbReference type="Proteomes" id="UP000260721">
    <property type="component" value="Unassembled WGS sequence"/>
</dbReference>
<dbReference type="InterPro" id="IPR053392">
    <property type="entry name" value="Transposase_IS30-like"/>
</dbReference>
<name>A0A3E3DXT0_9FIRM</name>
<dbReference type="GO" id="GO:0005829">
    <property type="term" value="C:cytosol"/>
    <property type="evidence" value="ECO:0007669"/>
    <property type="project" value="TreeGrafter"/>
</dbReference>
<gene>
    <name evidence="7" type="ORF">DXC78_10105</name>
</gene>
<dbReference type="GO" id="GO:0004803">
    <property type="term" value="F:transposase activity"/>
    <property type="evidence" value="ECO:0007669"/>
    <property type="project" value="InterPro"/>
</dbReference>
<protein>
    <submittedName>
        <fullName evidence="7">IS30 family transposase</fullName>
    </submittedName>
</protein>
<dbReference type="PANTHER" id="PTHR10948">
    <property type="entry name" value="TRANSPOSASE"/>
    <property type="match status" value="1"/>
</dbReference>